<feature type="compositionally biased region" description="Polar residues" evidence="1">
    <location>
        <begin position="254"/>
        <end position="265"/>
    </location>
</feature>
<proteinExistence type="predicted"/>
<feature type="region of interest" description="Disordered" evidence="1">
    <location>
        <begin position="171"/>
        <end position="202"/>
    </location>
</feature>
<sequence length="265" mass="29394">MCLVTYTFAVSNAEQVENRKFMTMDLGALPIGRSYKNCSEIGQPCGVLDPCCDHLYYSSYIQGNCKCIGEGEKCGLLHICCEGLSCTSAVNGKCSKIMGLAVIRYDIIVNHGLVCYHKKSDMSLSIWACRIQNHLDELLWDGLKSNLRAIGLIFRTSNKVVEQKNLVNELEDKDRERGENGATKGHPISERGDGHDESHGRQPTLKERYDLLKEYKQGLFVDTDVDEEIKLYEDSLTEARGPSSAPADVAVPTLNDQGPTSVEPL</sequence>
<gene>
    <name evidence="2" type="ORF">TIFTF001_033310</name>
</gene>
<comment type="caution">
    <text evidence="2">The sequence shown here is derived from an EMBL/GenBank/DDBJ whole genome shotgun (WGS) entry which is preliminary data.</text>
</comment>
<organism evidence="2 3">
    <name type="scientific">Ficus carica</name>
    <name type="common">Common fig</name>
    <dbReference type="NCBI Taxonomy" id="3494"/>
    <lineage>
        <taxon>Eukaryota</taxon>
        <taxon>Viridiplantae</taxon>
        <taxon>Streptophyta</taxon>
        <taxon>Embryophyta</taxon>
        <taxon>Tracheophyta</taxon>
        <taxon>Spermatophyta</taxon>
        <taxon>Magnoliopsida</taxon>
        <taxon>eudicotyledons</taxon>
        <taxon>Gunneridae</taxon>
        <taxon>Pentapetalae</taxon>
        <taxon>rosids</taxon>
        <taxon>fabids</taxon>
        <taxon>Rosales</taxon>
        <taxon>Moraceae</taxon>
        <taxon>Ficeae</taxon>
        <taxon>Ficus</taxon>
    </lineage>
</organism>
<dbReference type="EMBL" id="BTGU01000173">
    <property type="protein sequence ID" value="GMN64234.1"/>
    <property type="molecule type" value="Genomic_DNA"/>
</dbReference>
<evidence type="ECO:0000256" key="1">
    <source>
        <dbReference type="SAM" id="MobiDB-lite"/>
    </source>
</evidence>
<dbReference type="AlphaFoldDB" id="A0AA88J6Y7"/>
<accession>A0AA88J6Y7</accession>
<keyword evidence="3" id="KW-1185">Reference proteome</keyword>
<protein>
    <submittedName>
        <fullName evidence="2">Uncharacterized protein</fullName>
    </submittedName>
</protein>
<reference evidence="2" key="1">
    <citation type="submission" date="2023-07" db="EMBL/GenBank/DDBJ databases">
        <title>draft genome sequence of fig (Ficus carica).</title>
        <authorList>
            <person name="Takahashi T."/>
            <person name="Nishimura K."/>
        </authorList>
    </citation>
    <scope>NUCLEOTIDE SEQUENCE</scope>
</reference>
<evidence type="ECO:0000313" key="2">
    <source>
        <dbReference type="EMBL" id="GMN64234.1"/>
    </source>
</evidence>
<evidence type="ECO:0000313" key="3">
    <source>
        <dbReference type="Proteomes" id="UP001187192"/>
    </source>
</evidence>
<feature type="region of interest" description="Disordered" evidence="1">
    <location>
        <begin position="235"/>
        <end position="265"/>
    </location>
</feature>
<dbReference type="Proteomes" id="UP001187192">
    <property type="component" value="Unassembled WGS sequence"/>
</dbReference>
<feature type="compositionally biased region" description="Basic and acidic residues" evidence="1">
    <location>
        <begin position="187"/>
        <end position="202"/>
    </location>
</feature>
<name>A0AA88J6Y7_FICCA</name>